<protein>
    <submittedName>
        <fullName evidence="1">Uncharacterized protein</fullName>
    </submittedName>
</protein>
<accession>A0A8D8RA79</accession>
<proteinExistence type="predicted"/>
<organism evidence="1">
    <name type="scientific">Cacopsylla melanoneura</name>
    <dbReference type="NCBI Taxonomy" id="428564"/>
    <lineage>
        <taxon>Eukaryota</taxon>
        <taxon>Metazoa</taxon>
        <taxon>Ecdysozoa</taxon>
        <taxon>Arthropoda</taxon>
        <taxon>Hexapoda</taxon>
        <taxon>Insecta</taxon>
        <taxon>Pterygota</taxon>
        <taxon>Neoptera</taxon>
        <taxon>Paraneoptera</taxon>
        <taxon>Hemiptera</taxon>
        <taxon>Sternorrhyncha</taxon>
        <taxon>Psylloidea</taxon>
        <taxon>Psyllidae</taxon>
        <taxon>Psyllinae</taxon>
        <taxon>Cacopsylla</taxon>
    </lineage>
</organism>
<dbReference type="EMBL" id="HBUF01144570">
    <property type="protein sequence ID" value="CAG6646943.1"/>
    <property type="molecule type" value="Transcribed_RNA"/>
</dbReference>
<dbReference type="EMBL" id="HBUF01144569">
    <property type="protein sequence ID" value="CAG6646941.1"/>
    <property type="molecule type" value="Transcribed_RNA"/>
</dbReference>
<sequence>MRFYGNITQTLRCVNMATGTQTVLYVNDRRVPMATGTETVLYVNKPLVTMVTITRTLLYVHKFRVTMETGTETFLYVNEQSVTVANCNAGSTPGEHSTILLHMNIDMLLLNAGCASECS</sequence>
<evidence type="ECO:0000313" key="1">
    <source>
        <dbReference type="EMBL" id="CAG6646941.1"/>
    </source>
</evidence>
<dbReference type="EMBL" id="HBUF01144571">
    <property type="protein sequence ID" value="CAG6646945.1"/>
    <property type="molecule type" value="Transcribed_RNA"/>
</dbReference>
<reference evidence="1" key="1">
    <citation type="submission" date="2021-05" db="EMBL/GenBank/DDBJ databases">
        <authorList>
            <person name="Alioto T."/>
            <person name="Alioto T."/>
            <person name="Gomez Garrido J."/>
        </authorList>
    </citation>
    <scope>NUCLEOTIDE SEQUENCE</scope>
</reference>
<dbReference type="EMBL" id="HBUF01144568">
    <property type="protein sequence ID" value="CAG6646939.1"/>
    <property type="molecule type" value="Transcribed_RNA"/>
</dbReference>
<name>A0A8D8RA79_9HEMI</name>
<dbReference type="AlphaFoldDB" id="A0A8D8RA79"/>